<reference evidence="3" key="1">
    <citation type="submission" date="2016-10" db="EMBL/GenBank/DDBJ databases">
        <authorList>
            <person name="Varghese N."/>
            <person name="Submissions S."/>
        </authorList>
    </citation>
    <scope>NUCLEOTIDE SEQUENCE [LARGE SCALE GENOMIC DNA]</scope>
    <source>
        <strain evidence="3">DSM 25811 / CCM 8410 / LMG 26954 / E90</strain>
    </source>
</reference>
<sequence>MKKIIAGIICSAFVVNAGAQVQVLKPLPTPTHINNKPSGKIPPIDPRIQKAAEEKKRIDKILNATVSKITFTAWGADLYNPKRTLVITLEGVNDNKFYWSKNTQGGEIIETINKPKNHSRTWSFSPADAPGFKNANYKSFLQNGFKARVWKLDSDNGSPFKANFSVTFLFTDGTSVDVAFQGVTIGGSEGVWDLTAKVNGNPVSGNWILPAANKSFPGNVFPDPGDPPVKVPEIH</sequence>
<organism evidence="2 3">
    <name type="scientific">Niabella drilacis (strain DSM 25811 / CCM 8410 / CCUG 62505 / LMG 26954 / E90)</name>
    <dbReference type="NCBI Taxonomy" id="1285928"/>
    <lineage>
        <taxon>Bacteria</taxon>
        <taxon>Pseudomonadati</taxon>
        <taxon>Bacteroidota</taxon>
        <taxon>Chitinophagia</taxon>
        <taxon>Chitinophagales</taxon>
        <taxon>Chitinophagaceae</taxon>
        <taxon>Niabella</taxon>
    </lineage>
</organism>
<dbReference type="RefSeq" id="WP_090390270.1">
    <property type="nucleotide sequence ID" value="NZ_FMZO01000005.1"/>
</dbReference>
<keyword evidence="3" id="KW-1185">Reference proteome</keyword>
<proteinExistence type="predicted"/>
<feature type="chain" id="PRO_5011608665" evidence="1">
    <location>
        <begin position="20"/>
        <end position="235"/>
    </location>
</feature>
<keyword evidence="1" id="KW-0732">Signal</keyword>
<gene>
    <name evidence="2" type="ORF">SAMN04487894_105306</name>
</gene>
<dbReference type="STRING" id="1285928.SAMN04487894_105306"/>
<dbReference type="AlphaFoldDB" id="A0A1G6RKB1"/>
<dbReference type="Proteomes" id="UP000198757">
    <property type="component" value="Unassembled WGS sequence"/>
</dbReference>
<evidence type="ECO:0000256" key="1">
    <source>
        <dbReference type="SAM" id="SignalP"/>
    </source>
</evidence>
<protein>
    <submittedName>
        <fullName evidence="2">Uncharacterized protein</fullName>
    </submittedName>
</protein>
<name>A0A1G6RKB1_NIADE</name>
<dbReference type="EMBL" id="FMZO01000005">
    <property type="protein sequence ID" value="SDD04804.1"/>
    <property type="molecule type" value="Genomic_DNA"/>
</dbReference>
<evidence type="ECO:0000313" key="2">
    <source>
        <dbReference type="EMBL" id="SDD04804.1"/>
    </source>
</evidence>
<accession>A0A1G6RKB1</accession>
<feature type="signal peptide" evidence="1">
    <location>
        <begin position="1"/>
        <end position="19"/>
    </location>
</feature>
<evidence type="ECO:0000313" key="3">
    <source>
        <dbReference type="Proteomes" id="UP000198757"/>
    </source>
</evidence>